<dbReference type="Proteomes" id="UP001358586">
    <property type="component" value="Chromosome 3"/>
</dbReference>
<reference evidence="2 3" key="1">
    <citation type="submission" date="2023-03" db="EMBL/GenBank/DDBJ databases">
        <title>WGS of Gossypium arboreum.</title>
        <authorList>
            <person name="Yu D."/>
        </authorList>
    </citation>
    <scope>NUCLEOTIDE SEQUENCE [LARGE SCALE GENOMIC DNA]</scope>
    <source>
        <tissue evidence="2">Leaf</tissue>
    </source>
</reference>
<proteinExistence type="predicted"/>
<accession>A0ABR0QNX8</accession>
<sequence>MMVAESIVELILRRDMFESFKPNRKGNGGYHEEDEEGHNYYGNGSSSNGGFRLRGGLCIRLRGKRSDVEIVGTSKLYE</sequence>
<organism evidence="2 3">
    <name type="scientific">Gossypium arboreum</name>
    <name type="common">Tree cotton</name>
    <name type="synonym">Gossypium nanking</name>
    <dbReference type="NCBI Taxonomy" id="29729"/>
    <lineage>
        <taxon>Eukaryota</taxon>
        <taxon>Viridiplantae</taxon>
        <taxon>Streptophyta</taxon>
        <taxon>Embryophyta</taxon>
        <taxon>Tracheophyta</taxon>
        <taxon>Spermatophyta</taxon>
        <taxon>Magnoliopsida</taxon>
        <taxon>eudicotyledons</taxon>
        <taxon>Gunneridae</taxon>
        <taxon>Pentapetalae</taxon>
        <taxon>rosids</taxon>
        <taxon>malvids</taxon>
        <taxon>Malvales</taxon>
        <taxon>Malvaceae</taxon>
        <taxon>Malvoideae</taxon>
        <taxon>Gossypium</taxon>
    </lineage>
</organism>
<keyword evidence="3" id="KW-1185">Reference proteome</keyword>
<dbReference type="EMBL" id="JARKNE010000003">
    <property type="protein sequence ID" value="KAK5840663.1"/>
    <property type="molecule type" value="Genomic_DNA"/>
</dbReference>
<evidence type="ECO:0000256" key="1">
    <source>
        <dbReference type="SAM" id="MobiDB-lite"/>
    </source>
</evidence>
<feature type="region of interest" description="Disordered" evidence="1">
    <location>
        <begin position="23"/>
        <end position="45"/>
    </location>
</feature>
<evidence type="ECO:0000313" key="3">
    <source>
        <dbReference type="Proteomes" id="UP001358586"/>
    </source>
</evidence>
<evidence type="ECO:0000313" key="2">
    <source>
        <dbReference type="EMBL" id="KAK5840663.1"/>
    </source>
</evidence>
<protein>
    <submittedName>
        <fullName evidence="2">Uncharacterized protein</fullName>
    </submittedName>
</protein>
<gene>
    <name evidence="2" type="ORF">PVK06_009566</name>
</gene>
<comment type="caution">
    <text evidence="2">The sequence shown here is derived from an EMBL/GenBank/DDBJ whole genome shotgun (WGS) entry which is preliminary data.</text>
</comment>
<name>A0ABR0QNX8_GOSAR</name>